<feature type="transmembrane region" description="Helical" evidence="2">
    <location>
        <begin position="21"/>
        <end position="43"/>
    </location>
</feature>
<feature type="compositionally biased region" description="Acidic residues" evidence="1">
    <location>
        <begin position="118"/>
        <end position="130"/>
    </location>
</feature>
<proteinExistence type="predicted"/>
<evidence type="ECO:0000256" key="2">
    <source>
        <dbReference type="SAM" id="Phobius"/>
    </source>
</evidence>
<sequence length="130" mass="14867">MFIKVVRYNYTNFKGRARRNEYWMFVLITTVISLGALVIDGVLFPEQRLISNLYSLAIVVPSIAVGARRLHDTGKSGWWQLLYILVIIGWIPLIIFLAKDSDIGDNEYGASEKYPDTNDSDDDFMLGEEE</sequence>
<keyword evidence="2" id="KW-0472">Membrane</keyword>
<gene>
    <name evidence="3" type="ORF">METZ01_LOCUS71254</name>
</gene>
<dbReference type="PANTHER" id="PTHR34980">
    <property type="entry name" value="INNER MEMBRANE PROTEIN-RELATED-RELATED"/>
    <property type="match status" value="1"/>
</dbReference>
<dbReference type="PANTHER" id="PTHR34980:SF2">
    <property type="entry name" value="INNER MEMBRANE PROTEIN YHAH-RELATED"/>
    <property type="match status" value="1"/>
</dbReference>
<dbReference type="GO" id="GO:0005886">
    <property type="term" value="C:plasma membrane"/>
    <property type="evidence" value="ECO:0007669"/>
    <property type="project" value="TreeGrafter"/>
</dbReference>
<evidence type="ECO:0000256" key="1">
    <source>
        <dbReference type="SAM" id="MobiDB-lite"/>
    </source>
</evidence>
<keyword evidence="2" id="KW-0812">Transmembrane</keyword>
<feature type="region of interest" description="Disordered" evidence="1">
    <location>
        <begin position="107"/>
        <end position="130"/>
    </location>
</feature>
<organism evidence="3">
    <name type="scientific">marine metagenome</name>
    <dbReference type="NCBI Taxonomy" id="408172"/>
    <lineage>
        <taxon>unclassified sequences</taxon>
        <taxon>metagenomes</taxon>
        <taxon>ecological metagenomes</taxon>
    </lineage>
</organism>
<protein>
    <recommendedName>
        <fullName evidence="4">DUF805 domain-containing protein</fullName>
    </recommendedName>
</protein>
<dbReference type="EMBL" id="UINC01005007">
    <property type="protein sequence ID" value="SVA18400.1"/>
    <property type="molecule type" value="Genomic_DNA"/>
</dbReference>
<feature type="transmembrane region" description="Helical" evidence="2">
    <location>
        <begin position="79"/>
        <end position="98"/>
    </location>
</feature>
<dbReference type="AlphaFoldDB" id="A0A381TQU1"/>
<dbReference type="Pfam" id="PF05656">
    <property type="entry name" value="DUF805"/>
    <property type="match status" value="1"/>
</dbReference>
<evidence type="ECO:0008006" key="4">
    <source>
        <dbReference type="Google" id="ProtNLM"/>
    </source>
</evidence>
<keyword evidence="2" id="KW-1133">Transmembrane helix</keyword>
<reference evidence="3" key="1">
    <citation type="submission" date="2018-05" db="EMBL/GenBank/DDBJ databases">
        <authorList>
            <person name="Lanie J.A."/>
            <person name="Ng W.-L."/>
            <person name="Kazmierczak K.M."/>
            <person name="Andrzejewski T.M."/>
            <person name="Davidsen T.M."/>
            <person name="Wayne K.J."/>
            <person name="Tettelin H."/>
            <person name="Glass J.I."/>
            <person name="Rusch D."/>
            <person name="Podicherti R."/>
            <person name="Tsui H.-C.T."/>
            <person name="Winkler M.E."/>
        </authorList>
    </citation>
    <scope>NUCLEOTIDE SEQUENCE</scope>
</reference>
<evidence type="ECO:0000313" key="3">
    <source>
        <dbReference type="EMBL" id="SVA18400.1"/>
    </source>
</evidence>
<name>A0A381TQU1_9ZZZZ</name>
<dbReference type="InterPro" id="IPR008523">
    <property type="entry name" value="DUF805"/>
</dbReference>
<accession>A0A381TQU1</accession>